<comment type="caution">
    <text evidence="1">The sequence shown here is derived from an EMBL/GenBank/DDBJ whole genome shotgun (WGS) entry which is preliminary data.</text>
</comment>
<proteinExistence type="predicted"/>
<reference evidence="1 2" key="1">
    <citation type="submission" date="2023-03" db="EMBL/GenBank/DDBJ databases">
        <title>Genome insight into feeding habits of ladybird beetles.</title>
        <authorList>
            <person name="Li H.-S."/>
            <person name="Huang Y.-H."/>
            <person name="Pang H."/>
        </authorList>
    </citation>
    <scope>NUCLEOTIDE SEQUENCE [LARGE SCALE GENOMIC DNA]</scope>
    <source>
        <strain evidence="1">SYSU_2023b</strain>
        <tissue evidence="1">Whole body</tissue>
    </source>
</reference>
<gene>
    <name evidence="1" type="ORF">WA026_022248</name>
</gene>
<dbReference type="AlphaFoldDB" id="A0AAW1UQ14"/>
<evidence type="ECO:0000313" key="2">
    <source>
        <dbReference type="Proteomes" id="UP001431783"/>
    </source>
</evidence>
<organism evidence="1 2">
    <name type="scientific">Henosepilachna vigintioctopunctata</name>
    <dbReference type="NCBI Taxonomy" id="420089"/>
    <lineage>
        <taxon>Eukaryota</taxon>
        <taxon>Metazoa</taxon>
        <taxon>Ecdysozoa</taxon>
        <taxon>Arthropoda</taxon>
        <taxon>Hexapoda</taxon>
        <taxon>Insecta</taxon>
        <taxon>Pterygota</taxon>
        <taxon>Neoptera</taxon>
        <taxon>Endopterygota</taxon>
        <taxon>Coleoptera</taxon>
        <taxon>Polyphaga</taxon>
        <taxon>Cucujiformia</taxon>
        <taxon>Coccinelloidea</taxon>
        <taxon>Coccinellidae</taxon>
        <taxon>Epilachninae</taxon>
        <taxon>Epilachnini</taxon>
        <taxon>Henosepilachna</taxon>
    </lineage>
</organism>
<dbReference type="Proteomes" id="UP001431783">
    <property type="component" value="Unassembled WGS sequence"/>
</dbReference>
<accession>A0AAW1UQ14</accession>
<keyword evidence="2" id="KW-1185">Reference proteome</keyword>
<dbReference type="EMBL" id="JARQZJ010000078">
    <property type="protein sequence ID" value="KAK9882618.1"/>
    <property type="molecule type" value="Genomic_DNA"/>
</dbReference>
<name>A0AAW1UQ14_9CUCU</name>
<protein>
    <submittedName>
        <fullName evidence="1">Uncharacterized protein</fullName>
    </submittedName>
</protein>
<evidence type="ECO:0000313" key="1">
    <source>
        <dbReference type="EMBL" id="KAK9882618.1"/>
    </source>
</evidence>
<sequence>MDDRFTFLFNLICSVDGSSWVPKQYDYISSDHFIGDKKSDVESSPSYAPTIFPSIFSKFRKNNASSDTKRFERVMNHRFKKNITISNKFGV</sequence>